<protein>
    <recommendedName>
        <fullName evidence="2">Terpene synthase</fullName>
        <ecNumber evidence="2">4.2.3.-</ecNumber>
    </recommendedName>
</protein>
<keyword evidence="4" id="KW-1185">Reference proteome</keyword>
<dbReference type="GO" id="GO:0046872">
    <property type="term" value="F:metal ion binding"/>
    <property type="evidence" value="ECO:0007669"/>
    <property type="project" value="UniProtKB-KW"/>
</dbReference>
<dbReference type="Proteomes" id="UP000533598">
    <property type="component" value="Unassembled WGS sequence"/>
</dbReference>
<accession>A0A7W7FWC2</accession>
<dbReference type="PANTHER" id="PTHR35201:SF4">
    <property type="entry name" value="BETA-PINACENE SYNTHASE-RELATED"/>
    <property type="match status" value="1"/>
</dbReference>
<dbReference type="InterPro" id="IPR034686">
    <property type="entry name" value="Terpene_cyclase-like_2"/>
</dbReference>
<dbReference type="RefSeq" id="WP_312988967.1">
    <property type="nucleotide sequence ID" value="NZ_BAAAUI010000008.1"/>
</dbReference>
<gene>
    <name evidence="3" type="ORF">HNR67_007484</name>
</gene>
<comment type="caution">
    <text evidence="3">The sequence shown here is derived from an EMBL/GenBank/DDBJ whole genome shotgun (WGS) entry which is preliminary data.</text>
</comment>
<dbReference type="Gene3D" id="1.10.600.10">
    <property type="entry name" value="Farnesyl Diphosphate Synthase"/>
    <property type="match status" value="1"/>
</dbReference>
<dbReference type="GO" id="GO:0010333">
    <property type="term" value="F:terpene synthase activity"/>
    <property type="evidence" value="ECO:0007669"/>
    <property type="project" value="InterPro"/>
</dbReference>
<evidence type="ECO:0000256" key="2">
    <source>
        <dbReference type="RuleBase" id="RU366034"/>
    </source>
</evidence>
<dbReference type="SFLD" id="SFLDG01020">
    <property type="entry name" value="Terpene_Cyclase_Like_2"/>
    <property type="match status" value="1"/>
</dbReference>
<dbReference type="EMBL" id="JACHMH010000001">
    <property type="protein sequence ID" value="MBB4681366.1"/>
    <property type="molecule type" value="Genomic_DNA"/>
</dbReference>
<evidence type="ECO:0000256" key="1">
    <source>
        <dbReference type="ARBA" id="ARBA00023239"/>
    </source>
</evidence>
<name>A0A7W7FWC2_9PSEU</name>
<sequence length="347" mass="38595">MTQPVEQGLELLPFYCPIEPALHPAVADIETRAVAWLDRMALPGVSRKRLLGTRSAEFFCRFVPQGVTHNVLAATLWVYWGFAFDDTRCDTGALASSPGRFLPEATRVQHALETPGGPGLDDPYALALHDIGARFRGCATPTQVRRFTEAHRRWLLGVAWQVANRAGDHMPGLDEYLRLRLGTCGGAPTMAMLEIGLGAEVPSAEMDSPRVRALTDCASLVAALDNDLHSYRKERLLGQTEQNVVTVLLHESPHSLEQAVHAAVCLRDRLMSLFLRLSHRVRRGGSAPLRSYVDCLGHGIRGNIDWALRVPRYQGLGTPGWSERPLDPRPDPLPYSTVSWWWDELRE</sequence>
<comment type="cofactor">
    <cofactor evidence="2">
        <name>Mg(2+)</name>
        <dbReference type="ChEBI" id="CHEBI:18420"/>
    </cofactor>
</comment>
<organism evidence="3 4">
    <name type="scientific">Crossiella cryophila</name>
    <dbReference type="NCBI Taxonomy" id="43355"/>
    <lineage>
        <taxon>Bacteria</taxon>
        <taxon>Bacillati</taxon>
        <taxon>Actinomycetota</taxon>
        <taxon>Actinomycetes</taxon>
        <taxon>Pseudonocardiales</taxon>
        <taxon>Pseudonocardiaceae</taxon>
        <taxon>Crossiella</taxon>
    </lineage>
</organism>
<proteinExistence type="inferred from homology"/>
<dbReference type="SFLD" id="SFLDS00005">
    <property type="entry name" value="Isoprenoid_Synthase_Type_I"/>
    <property type="match status" value="1"/>
</dbReference>
<keyword evidence="1 2" id="KW-0456">Lyase</keyword>
<dbReference type="SUPFAM" id="SSF48576">
    <property type="entry name" value="Terpenoid synthases"/>
    <property type="match status" value="1"/>
</dbReference>
<dbReference type="AlphaFoldDB" id="A0A7W7FWC2"/>
<comment type="similarity">
    <text evidence="2">Belongs to the terpene synthase family.</text>
</comment>
<keyword evidence="2" id="KW-0479">Metal-binding</keyword>
<evidence type="ECO:0000313" key="3">
    <source>
        <dbReference type="EMBL" id="MBB4681366.1"/>
    </source>
</evidence>
<keyword evidence="2" id="KW-0460">Magnesium</keyword>
<evidence type="ECO:0000313" key="4">
    <source>
        <dbReference type="Proteomes" id="UP000533598"/>
    </source>
</evidence>
<dbReference type="Pfam" id="PF19086">
    <property type="entry name" value="Terpene_syn_C_2"/>
    <property type="match status" value="1"/>
</dbReference>
<dbReference type="EC" id="4.2.3.-" evidence="2"/>
<dbReference type="PANTHER" id="PTHR35201">
    <property type="entry name" value="TERPENE SYNTHASE"/>
    <property type="match status" value="1"/>
</dbReference>
<reference evidence="3 4" key="1">
    <citation type="submission" date="2020-08" db="EMBL/GenBank/DDBJ databases">
        <title>Sequencing the genomes of 1000 actinobacteria strains.</title>
        <authorList>
            <person name="Klenk H.-P."/>
        </authorList>
    </citation>
    <scope>NUCLEOTIDE SEQUENCE [LARGE SCALE GENOMIC DNA]</scope>
    <source>
        <strain evidence="3 4">DSM 44230</strain>
    </source>
</reference>
<dbReference type="InterPro" id="IPR008949">
    <property type="entry name" value="Isoprenoid_synthase_dom_sf"/>
</dbReference>